<evidence type="ECO:0000256" key="5">
    <source>
        <dbReference type="RuleBase" id="RU365068"/>
    </source>
</evidence>
<name>A0A2H6KC31_9APIC</name>
<keyword evidence="9" id="KW-1185">Reference proteome</keyword>
<dbReference type="OrthoDB" id="10256233at2759"/>
<dbReference type="GeneID" id="39874318"/>
<dbReference type="Pfam" id="PF00271">
    <property type="entry name" value="Helicase_C"/>
    <property type="match status" value="1"/>
</dbReference>
<reference evidence="8 9" key="1">
    <citation type="journal article" date="2017" name="BMC Genomics">
        <title>Whole-genome assembly of Babesia ovata and comparative genomics between closely related pathogens.</title>
        <authorList>
            <person name="Yamagishi J."/>
            <person name="Asada M."/>
            <person name="Hakimi H."/>
            <person name="Tanaka T.Q."/>
            <person name="Sugimoto C."/>
            <person name="Kawazu S."/>
        </authorList>
    </citation>
    <scope>NUCLEOTIDE SEQUENCE [LARGE SCALE GENOMIC DNA]</scope>
    <source>
        <strain evidence="8 9">Miyake</strain>
    </source>
</reference>
<feature type="domain" description="Helicase C-terminal" evidence="7">
    <location>
        <begin position="118"/>
        <end position="280"/>
    </location>
</feature>
<dbReference type="Gene3D" id="3.40.50.300">
    <property type="entry name" value="P-loop containing nucleotide triphosphate hydrolases"/>
    <property type="match status" value="2"/>
</dbReference>
<keyword evidence="4 5" id="KW-0694">RNA-binding</keyword>
<dbReference type="Proteomes" id="UP000236319">
    <property type="component" value="Unassembled WGS sequence"/>
</dbReference>
<dbReference type="InterPro" id="IPR001650">
    <property type="entry name" value="Helicase_C-like"/>
</dbReference>
<dbReference type="GO" id="GO:0003723">
    <property type="term" value="F:RNA binding"/>
    <property type="evidence" value="ECO:0007669"/>
    <property type="project" value="UniProtKB-UniRule"/>
</dbReference>
<dbReference type="PROSITE" id="PS51194">
    <property type="entry name" value="HELICASE_CTER"/>
    <property type="match status" value="1"/>
</dbReference>
<evidence type="ECO:0000256" key="1">
    <source>
        <dbReference type="ARBA" id="ARBA00022741"/>
    </source>
</evidence>
<dbReference type="InterPro" id="IPR027417">
    <property type="entry name" value="P-loop_NTPase"/>
</dbReference>
<dbReference type="PANTHER" id="PTHR24031">
    <property type="entry name" value="RNA HELICASE"/>
    <property type="match status" value="1"/>
</dbReference>
<evidence type="ECO:0000313" key="9">
    <source>
        <dbReference type="Proteomes" id="UP000236319"/>
    </source>
</evidence>
<evidence type="ECO:0000259" key="6">
    <source>
        <dbReference type="PROSITE" id="PS51192"/>
    </source>
</evidence>
<keyword evidence="5 8" id="KW-0347">Helicase</keyword>
<evidence type="ECO:0000313" key="8">
    <source>
        <dbReference type="EMBL" id="GBE60548.1"/>
    </source>
</evidence>
<proteinExistence type="inferred from homology"/>
<dbReference type="RefSeq" id="XP_028866791.1">
    <property type="nucleotide sequence ID" value="XM_029010958.1"/>
</dbReference>
<dbReference type="EC" id="3.6.4.13" evidence="5"/>
<dbReference type="Pfam" id="PF00270">
    <property type="entry name" value="DEAD"/>
    <property type="match status" value="1"/>
</dbReference>
<dbReference type="EMBL" id="BDSA01000002">
    <property type="protein sequence ID" value="GBE60548.1"/>
    <property type="molecule type" value="Genomic_DNA"/>
</dbReference>
<keyword evidence="1 5" id="KW-0547">Nucleotide-binding</keyword>
<dbReference type="InterPro" id="IPR011545">
    <property type="entry name" value="DEAD/DEAH_box_helicase_dom"/>
</dbReference>
<evidence type="ECO:0000259" key="7">
    <source>
        <dbReference type="PROSITE" id="PS51194"/>
    </source>
</evidence>
<dbReference type="SMART" id="SM00490">
    <property type="entry name" value="HELICc"/>
    <property type="match status" value="1"/>
</dbReference>
<evidence type="ECO:0000256" key="3">
    <source>
        <dbReference type="ARBA" id="ARBA00022840"/>
    </source>
</evidence>
<dbReference type="GO" id="GO:0003724">
    <property type="term" value="F:RNA helicase activity"/>
    <property type="evidence" value="ECO:0007669"/>
    <property type="project" value="UniProtKB-EC"/>
</dbReference>
<comment type="domain">
    <text evidence="5">The Q motif is unique to and characteristic of the DEAD box family of RNA helicases and controls ATP binding and hydrolysis.</text>
</comment>
<dbReference type="AlphaFoldDB" id="A0A2H6KC31"/>
<feature type="domain" description="Helicase ATP-binding" evidence="6">
    <location>
        <begin position="1"/>
        <end position="89"/>
    </location>
</feature>
<evidence type="ECO:0000256" key="2">
    <source>
        <dbReference type="ARBA" id="ARBA00022801"/>
    </source>
</evidence>
<protein>
    <recommendedName>
        <fullName evidence="5">ATP-dependent RNA helicase</fullName>
        <ecNumber evidence="5">3.6.4.13</ecNumber>
    </recommendedName>
</protein>
<gene>
    <name evidence="8" type="ORF">BOVATA_020410</name>
</gene>
<dbReference type="GO" id="GO:0016787">
    <property type="term" value="F:hydrolase activity"/>
    <property type="evidence" value="ECO:0007669"/>
    <property type="project" value="UniProtKB-KW"/>
</dbReference>
<evidence type="ECO:0000256" key="4">
    <source>
        <dbReference type="ARBA" id="ARBA00022884"/>
    </source>
</evidence>
<keyword evidence="2 5" id="KW-0378">Hydrolase</keyword>
<organism evidence="8 9">
    <name type="scientific">Babesia ovata</name>
    <dbReference type="NCBI Taxonomy" id="189622"/>
    <lineage>
        <taxon>Eukaryota</taxon>
        <taxon>Sar</taxon>
        <taxon>Alveolata</taxon>
        <taxon>Apicomplexa</taxon>
        <taxon>Aconoidasida</taxon>
        <taxon>Piroplasmida</taxon>
        <taxon>Babesiidae</taxon>
        <taxon>Babesia</taxon>
    </lineage>
</organism>
<comment type="catalytic activity">
    <reaction evidence="5">
        <text>ATP + H2O = ADP + phosphate + H(+)</text>
        <dbReference type="Rhea" id="RHEA:13065"/>
        <dbReference type="ChEBI" id="CHEBI:15377"/>
        <dbReference type="ChEBI" id="CHEBI:15378"/>
        <dbReference type="ChEBI" id="CHEBI:30616"/>
        <dbReference type="ChEBI" id="CHEBI:43474"/>
        <dbReference type="ChEBI" id="CHEBI:456216"/>
        <dbReference type="EC" id="3.6.4.13"/>
    </reaction>
</comment>
<sequence length="290" mass="33007">MPDVVIGTPQKLLSKFHVYNLNFKVDIFKNIAYLVLDEADQLVEQTNEACLRRFLSLANKRVKTILAAATVSTAGRLSTKNSIERLFKNLNVLRTDRVHALPTNIEPDFVYCSDYDQKVEKLLEILRQMKPQQRALVFCGTVKSSEELFDSLKKAHRNMDVGLINRGVDVETQLAVIDKQRGNKIIICTDVLARGIDIPHVSTVVQFDFPTNVIDYIHRSGRAGRNMQQCKTTLLWTEADRAFYTLLSEHHDNLPALFSRKRGLRKRLKRGLPVGDTLVQSDGEDPNDKM</sequence>
<dbReference type="SUPFAM" id="SSF52540">
    <property type="entry name" value="P-loop containing nucleoside triphosphate hydrolases"/>
    <property type="match status" value="1"/>
</dbReference>
<comment type="similarity">
    <text evidence="5">Belongs to the DEAD box helicase family.</text>
</comment>
<comment type="function">
    <text evidence="5">RNA helicase.</text>
</comment>
<dbReference type="InterPro" id="IPR014001">
    <property type="entry name" value="Helicase_ATP-bd"/>
</dbReference>
<dbReference type="VEuPathDB" id="PiroplasmaDB:BOVATA_020410"/>
<keyword evidence="3 5" id="KW-0067">ATP-binding</keyword>
<dbReference type="PROSITE" id="PS51192">
    <property type="entry name" value="HELICASE_ATP_BIND_1"/>
    <property type="match status" value="1"/>
</dbReference>
<accession>A0A2H6KC31</accession>
<dbReference type="CDD" id="cd18787">
    <property type="entry name" value="SF2_C_DEAD"/>
    <property type="match status" value="1"/>
</dbReference>
<dbReference type="GO" id="GO:0005524">
    <property type="term" value="F:ATP binding"/>
    <property type="evidence" value="ECO:0007669"/>
    <property type="project" value="UniProtKB-UniRule"/>
</dbReference>
<comment type="caution">
    <text evidence="8">The sequence shown here is derived from an EMBL/GenBank/DDBJ whole genome shotgun (WGS) entry which is preliminary data.</text>
</comment>